<dbReference type="Pfam" id="PF04389">
    <property type="entry name" value="Peptidase_M28"/>
    <property type="match status" value="1"/>
</dbReference>
<evidence type="ECO:0000256" key="6">
    <source>
        <dbReference type="ARBA" id="ARBA00022801"/>
    </source>
</evidence>
<evidence type="ECO:0000313" key="11">
    <source>
        <dbReference type="EMBL" id="WWC91678.1"/>
    </source>
</evidence>
<dbReference type="PANTHER" id="PTHR12147">
    <property type="entry name" value="METALLOPEPTIDASE M28 FAMILY MEMBER"/>
    <property type="match status" value="1"/>
</dbReference>
<dbReference type="FunFam" id="3.40.630.10:FF:000042">
    <property type="entry name" value="Peptide hydrolase"/>
    <property type="match status" value="1"/>
</dbReference>
<name>A0AAX4K4L8_9TREE</name>
<dbReference type="InterPro" id="IPR045175">
    <property type="entry name" value="M28_fam"/>
</dbReference>
<comment type="cofactor">
    <cofactor evidence="1">
        <name>Zn(2+)</name>
        <dbReference type="ChEBI" id="CHEBI:29105"/>
    </cofactor>
</comment>
<dbReference type="Proteomes" id="UP001355207">
    <property type="component" value="Chromosome 9"/>
</dbReference>
<evidence type="ECO:0000256" key="4">
    <source>
        <dbReference type="ARBA" id="ARBA00022723"/>
    </source>
</evidence>
<dbReference type="GeneID" id="91097293"/>
<gene>
    <name evidence="11" type="ORF">L201_006624</name>
</gene>
<proteinExistence type="inferred from homology"/>
<organism evidence="11 12">
    <name type="scientific">Kwoniella dendrophila CBS 6074</name>
    <dbReference type="NCBI Taxonomy" id="1295534"/>
    <lineage>
        <taxon>Eukaryota</taxon>
        <taxon>Fungi</taxon>
        <taxon>Dikarya</taxon>
        <taxon>Basidiomycota</taxon>
        <taxon>Agaricomycotina</taxon>
        <taxon>Tremellomycetes</taxon>
        <taxon>Tremellales</taxon>
        <taxon>Cryptococcaceae</taxon>
        <taxon>Kwoniella</taxon>
    </lineage>
</organism>
<evidence type="ECO:0000256" key="1">
    <source>
        <dbReference type="ARBA" id="ARBA00001947"/>
    </source>
</evidence>
<keyword evidence="4 9" id="KW-0479">Metal-binding</keyword>
<evidence type="ECO:0000256" key="5">
    <source>
        <dbReference type="ARBA" id="ARBA00022729"/>
    </source>
</evidence>
<feature type="chain" id="PRO_5043087712" description="Peptide hydrolase" evidence="9">
    <location>
        <begin position="17"/>
        <end position="396"/>
    </location>
</feature>
<evidence type="ECO:0000256" key="2">
    <source>
        <dbReference type="ARBA" id="ARBA00022438"/>
    </source>
</evidence>
<keyword evidence="2" id="KW-0031">Aminopeptidase</keyword>
<dbReference type="PANTHER" id="PTHR12147:SF56">
    <property type="entry name" value="AMINOPEPTIDASE YDR415C-RELATED"/>
    <property type="match status" value="1"/>
</dbReference>
<dbReference type="EMBL" id="CP144106">
    <property type="protein sequence ID" value="WWC91678.1"/>
    <property type="molecule type" value="Genomic_DNA"/>
</dbReference>
<dbReference type="SUPFAM" id="SSF53187">
    <property type="entry name" value="Zn-dependent exopeptidases"/>
    <property type="match status" value="1"/>
</dbReference>
<evidence type="ECO:0000256" key="3">
    <source>
        <dbReference type="ARBA" id="ARBA00022670"/>
    </source>
</evidence>
<dbReference type="GO" id="GO:0004177">
    <property type="term" value="F:aminopeptidase activity"/>
    <property type="evidence" value="ECO:0007669"/>
    <property type="project" value="UniProtKB-KW"/>
</dbReference>
<dbReference type="InterPro" id="IPR007484">
    <property type="entry name" value="Peptidase_M28"/>
</dbReference>
<keyword evidence="12" id="KW-1185">Reference proteome</keyword>
<keyword evidence="6 9" id="KW-0378">Hydrolase</keyword>
<comment type="similarity">
    <text evidence="8">Belongs to the peptidase M28 family. M28E subfamily.</text>
</comment>
<dbReference type="Gene3D" id="3.40.630.10">
    <property type="entry name" value="Zn peptidases"/>
    <property type="match status" value="1"/>
</dbReference>
<evidence type="ECO:0000259" key="10">
    <source>
        <dbReference type="Pfam" id="PF04389"/>
    </source>
</evidence>
<feature type="signal peptide" evidence="9">
    <location>
        <begin position="1"/>
        <end position="16"/>
    </location>
</feature>
<keyword evidence="7 9" id="KW-0862">Zinc</keyword>
<keyword evidence="5 9" id="KW-0732">Signal</keyword>
<accession>A0AAX4K4L8</accession>
<dbReference type="RefSeq" id="XP_066078440.1">
    <property type="nucleotide sequence ID" value="XM_066222343.1"/>
</dbReference>
<sequence length="396" mass="43515">MLLKSALFALPLLASAIPTQLEQLAFNNPEAGSIGSTDVAGFSLDLNDLRLVQFSDDEPPVWISELEKIEARSKGRKFMDITETPTLGFSSYLLPSTASVKYTYPSPGNYSKPIKSIIKSLDVKHMKSFLKDFTSFRTRYYRSDTGKQSQQFLLSTLKEISSSHSGVTIKEFPHSWGQNSIIARFEPADDVKGERPIVIVGAHQDSANQWPFLPAPGADDDGSGTTSSLEAFRALVHANFTPSHPVEFHYYSAEEGGLLGSQAVAKAYEDKGLKVLAMIQMDMTAWVKQGTKESVGVIQDYVDPELTKFVGKLVEEYLAIPAVETKCGYACSDHASFAKAGYQSAFAIESTFEDSNHNIHTSGDTTNHPEFSFTHMREFSKLAVSFAVELAGFNEA</sequence>
<dbReference type="CDD" id="cd03879">
    <property type="entry name" value="M28_AAP"/>
    <property type="match status" value="1"/>
</dbReference>
<dbReference type="GO" id="GO:0008235">
    <property type="term" value="F:metalloexopeptidase activity"/>
    <property type="evidence" value="ECO:0007669"/>
    <property type="project" value="InterPro"/>
</dbReference>
<evidence type="ECO:0000256" key="8">
    <source>
        <dbReference type="ARBA" id="ARBA00043962"/>
    </source>
</evidence>
<evidence type="ECO:0000313" key="12">
    <source>
        <dbReference type="Proteomes" id="UP001355207"/>
    </source>
</evidence>
<dbReference type="GO" id="GO:0006508">
    <property type="term" value="P:proteolysis"/>
    <property type="evidence" value="ECO:0007669"/>
    <property type="project" value="UniProtKB-KW"/>
</dbReference>
<reference evidence="11 12" key="1">
    <citation type="submission" date="2024-01" db="EMBL/GenBank/DDBJ databases">
        <title>Comparative genomics of Cryptococcus and Kwoniella reveals pathogenesis evolution and contrasting modes of karyotype evolution via chromosome fusion or intercentromeric recombination.</title>
        <authorList>
            <person name="Coelho M.A."/>
            <person name="David-Palma M."/>
            <person name="Shea T."/>
            <person name="Bowers K."/>
            <person name="McGinley-Smith S."/>
            <person name="Mohammad A.W."/>
            <person name="Gnirke A."/>
            <person name="Yurkov A.M."/>
            <person name="Nowrousian M."/>
            <person name="Sun S."/>
            <person name="Cuomo C.A."/>
            <person name="Heitman J."/>
        </authorList>
    </citation>
    <scope>NUCLEOTIDE SEQUENCE [LARGE SCALE GENOMIC DNA]</scope>
    <source>
        <strain evidence="11 12">CBS 6074</strain>
    </source>
</reference>
<protein>
    <recommendedName>
        <fullName evidence="9">Peptide hydrolase</fullName>
        <ecNumber evidence="9">3.4.-.-</ecNumber>
    </recommendedName>
</protein>
<dbReference type="EC" id="3.4.-.-" evidence="9"/>
<evidence type="ECO:0000256" key="7">
    <source>
        <dbReference type="ARBA" id="ARBA00022833"/>
    </source>
</evidence>
<evidence type="ECO:0000256" key="9">
    <source>
        <dbReference type="RuleBase" id="RU361240"/>
    </source>
</evidence>
<dbReference type="AlphaFoldDB" id="A0AAX4K4L8"/>
<feature type="domain" description="Peptidase M28" evidence="10">
    <location>
        <begin position="181"/>
        <end position="370"/>
    </location>
</feature>
<dbReference type="GO" id="GO:0046872">
    <property type="term" value="F:metal ion binding"/>
    <property type="evidence" value="ECO:0007669"/>
    <property type="project" value="UniProtKB-KW"/>
</dbReference>
<keyword evidence="3 9" id="KW-0645">Protease</keyword>